<proteinExistence type="predicted"/>
<name>M1F287_9CAUD</name>
<organism evidence="1 2">
    <name type="scientific">Cronobacter phage CR9</name>
    <dbReference type="NCBI Taxonomy" id="1162290"/>
    <lineage>
        <taxon>Viruses</taxon>
        <taxon>Duplodnaviria</taxon>
        <taxon>Heunggongvirae</taxon>
        <taxon>Uroviricota</taxon>
        <taxon>Caudoviricetes</taxon>
        <taxon>Vequintavirinae</taxon>
        <taxon>Certrevirus</taxon>
        <taxon>Certrevirus CR9</taxon>
    </lineage>
</organism>
<protein>
    <submittedName>
        <fullName evidence="1">Uncharacterized protein</fullName>
    </submittedName>
</protein>
<dbReference type="RefSeq" id="YP_009015024.1">
    <property type="nucleotide sequence ID" value="NC_023717.1"/>
</dbReference>
<dbReference type="EMBL" id="JQ691611">
    <property type="protein sequence ID" value="AFH20946.1"/>
    <property type="molecule type" value="Genomic_DNA"/>
</dbReference>
<gene>
    <name evidence="1" type="ORF">CR9_062</name>
</gene>
<evidence type="ECO:0000313" key="1">
    <source>
        <dbReference type="EMBL" id="AFH20946.1"/>
    </source>
</evidence>
<reference evidence="1 2" key="1">
    <citation type="submission" date="2012-02" db="EMBL/GenBank/DDBJ databases">
        <title>Complete Genome Sequence of Cronobacter sakazakii Bacteriophage CR9.</title>
        <authorList>
            <person name="Shin H."/>
            <person name="Lee J.-H."/>
            <person name="Kim Y."/>
            <person name="Ryu S."/>
        </authorList>
    </citation>
    <scope>NUCLEOTIDE SEQUENCE [LARGE SCALE GENOMIC DNA]</scope>
</reference>
<dbReference type="GeneID" id="18562904"/>
<accession>M1F287</accession>
<dbReference type="KEGG" id="vg:18562904"/>
<evidence type="ECO:0000313" key="2">
    <source>
        <dbReference type="Proteomes" id="UP000011829"/>
    </source>
</evidence>
<sequence length="67" mass="7391">MLELLTIGSHKIVPHSQFNLLTLEVLSIPNKVLTFNILGAEVLTTRDKVMQFNLNTIETLSLPTTGA</sequence>
<dbReference type="Proteomes" id="UP000011829">
    <property type="component" value="Segment"/>
</dbReference>
<keyword evidence="2" id="KW-1185">Reference proteome</keyword>